<name>A0A8H6RU61_9PEZI</name>
<dbReference type="AlphaFoldDB" id="A0A8H6RU61"/>
<keyword evidence="4" id="KW-1185">Reference proteome</keyword>
<proteinExistence type="predicted"/>
<sequence length="619" mass="68871">MEPYRDIALAPLSEAHQRPTSFTTSQTSYSHDVTDALKDEEEEDLLRPQQRPEKPHIAKTVLIQMFAFLWLVPILALLILNIKRHIIGASAWCPLGHCLPHVNVLYNDQIEPKALAATHERQSRNLLGALQFVSKALEIWFILIATWLVYLATMFVASKQGGLPVGYLSRPSEFAEVPMAVLVLPTLQWIDTDKYGSTKLGEVTSAEPPAMTGRLLSDSGCSTHPEGPGEYSCASKWATSLDGWINEYFATQAADSAVSVQDIISFSYNITGLPVTDTLVEVVTWAPSRRIIQDLSDDLRMVTGISNGLVLDPAERTNITARKLYDSYLALNNTMQTSIYRNGPVLGTIANTWVGYDNNQNGTIPVGVGKEIKCYTGYNLSNMPMCWAEKCSDDVPEGNYTRCISVGDGWSGYRNASFGIDHYWKEDVGIFSPYVNFTIHMSPLVALLPEGRPPDGVVSGCLDSTVDPDECDWDIFFKISDDANTRYRSRNVTTWELTSNPRDTTDQHPNFTSVTIDFTVYQALANYTLDPSYITNPLFTADFQLAGLGEHSTMTDLRQVYIDPAWSLAAWSATAGENLVATRSRGMNVLQTFTNLFDTDSYHSIIQPRRNGTIWMRSG</sequence>
<evidence type="ECO:0000313" key="3">
    <source>
        <dbReference type="EMBL" id="KAF7197544.1"/>
    </source>
</evidence>
<protein>
    <submittedName>
        <fullName evidence="3">Uncharacterized protein</fullName>
    </submittedName>
</protein>
<evidence type="ECO:0000256" key="1">
    <source>
        <dbReference type="SAM" id="MobiDB-lite"/>
    </source>
</evidence>
<evidence type="ECO:0000313" key="4">
    <source>
        <dbReference type="Proteomes" id="UP000660729"/>
    </source>
</evidence>
<comment type="caution">
    <text evidence="3">The sequence shown here is derived from an EMBL/GenBank/DDBJ whole genome shotgun (WGS) entry which is preliminary data.</text>
</comment>
<dbReference type="OrthoDB" id="3647678at2759"/>
<evidence type="ECO:0000256" key="2">
    <source>
        <dbReference type="SAM" id="Phobius"/>
    </source>
</evidence>
<gene>
    <name evidence="3" type="ORF">HII31_01047</name>
</gene>
<feature type="compositionally biased region" description="Polar residues" evidence="1">
    <location>
        <begin position="18"/>
        <end position="31"/>
    </location>
</feature>
<dbReference type="Proteomes" id="UP000660729">
    <property type="component" value="Unassembled WGS sequence"/>
</dbReference>
<reference evidence="3" key="1">
    <citation type="submission" date="2020-04" db="EMBL/GenBank/DDBJ databases">
        <title>Draft genome resource of the tomato pathogen Pseudocercospora fuligena.</title>
        <authorList>
            <person name="Zaccaron A."/>
        </authorList>
    </citation>
    <scope>NUCLEOTIDE SEQUENCE</scope>
    <source>
        <strain evidence="3">PF001</strain>
    </source>
</reference>
<keyword evidence="2" id="KW-0472">Membrane</keyword>
<keyword evidence="2" id="KW-0812">Transmembrane</keyword>
<organism evidence="3 4">
    <name type="scientific">Pseudocercospora fuligena</name>
    <dbReference type="NCBI Taxonomy" id="685502"/>
    <lineage>
        <taxon>Eukaryota</taxon>
        <taxon>Fungi</taxon>
        <taxon>Dikarya</taxon>
        <taxon>Ascomycota</taxon>
        <taxon>Pezizomycotina</taxon>
        <taxon>Dothideomycetes</taxon>
        <taxon>Dothideomycetidae</taxon>
        <taxon>Mycosphaerellales</taxon>
        <taxon>Mycosphaerellaceae</taxon>
        <taxon>Pseudocercospora</taxon>
    </lineage>
</organism>
<feature type="transmembrane region" description="Helical" evidence="2">
    <location>
        <begin position="61"/>
        <end position="80"/>
    </location>
</feature>
<keyword evidence="2" id="KW-1133">Transmembrane helix</keyword>
<feature type="region of interest" description="Disordered" evidence="1">
    <location>
        <begin position="10"/>
        <end position="34"/>
    </location>
</feature>
<accession>A0A8H6RU61</accession>
<feature type="transmembrane region" description="Helical" evidence="2">
    <location>
        <begin position="139"/>
        <end position="157"/>
    </location>
</feature>
<dbReference type="EMBL" id="JABCIY010000011">
    <property type="protein sequence ID" value="KAF7197544.1"/>
    <property type="molecule type" value="Genomic_DNA"/>
</dbReference>